<dbReference type="InterPro" id="IPR020845">
    <property type="entry name" value="AMP-binding_CS"/>
</dbReference>
<dbReference type="InterPro" id="IPR000873">
    <property type="entry name" value="AMP-dep_synth/lig_dom"/>
</dbReference>
<dbReference type="PANTHER" id="PTHR43201">
    <property type="entry name" value="ACYL-COA SYNTHETASE"/>
    <property type="match status" value="1"/>
</dbReference>
<gene>
    <name evidence="9" type="ORF">EB796_019367</name>
</gene>
<evidence type="ECO:0000256" key="7">
    <source>
        <dbReference type="ARBA" id="ARBA00048277"/>
    </source>
</evidence>
<proteinExistence type="inferred from homology"/>
<evidence type="ECO:0000259" key="8">
    <source>
        <dbReference type="Pfam" id="PF00501"/>
    </source>
</evidence>
<evidence type="ECO:0000256" key="3">
    <source>
        <dbReference type="ARBA" id="ARBA00037247"/>
    </source>
</evidence>
<comment type="caution">
    <text evidence="9">The sequence shown here is derived from an EMBL/GenBank/DDBJ whole genome shotgun (WGS) entry which is preliminary data.</text>
</comment>
<dbReference type="PROSITE" id="PS00455">
    <property type="entry name" value="AMP_BINDING"/>
    <property type="match status" value="1"/>
</dbReference>
<dbReference type="InterPro" id="IPR042099">
    <property type="entry name" value="ANL_N_sf"/>
</dbReference>
<reference evidence="9" key="1">
    <citation type="submission" date="2020-06" db="EMBL/GenBank/DDBJ databases">
        <title>Draft genome of Bugula neritina, a colonial animal packing powerful symbionts and potential medicines.</title>
        <authorList>
            <person name="Rayko M."/>
        </authorList>
    </citation>
    <scope>NUCLEOTIDE SEQUENCE [LARGE SCALE GENOMIC DNA]</scope>
    <source>
        <strain evidence="9">Kwan_BN1</strain>
    </source>
</reference>
<dbReference type="OrthoDB" id="6132398at2759"/>
<evidence type="ECO:0000256" key="4">
    <source>
        <dbReference type="ARBA" id="ARBA00039009"/>
    </source>
</evidence>
<comment type="catalytic activity">
    <reaction evidence="7">
        <text>a medium-chain fatty acid + ATP + CoA = a medium-chain fatty acyl-CoA + AMP + diphosphate</text>
        <dbReference type="Rhea" id="RHEA:48340"/>
        <dbReference type="ChEBI" id="CHEBI:30616"/>
        <dbReference type="ChEBI" id="CHEBI:33019"/>
        <dbReference type="ChEBI" id="CHEBI:57287"/>
        <dbReference type="ChEBI" id="CHEBI:59558"/>
        <dbReference type="ChEBI" id="CHEBI:90546"/>
        <dbReference type="ChEBI" id="CHEBI:456215"/>
        <dbReference type="EC" id="6.2.1.2"/>
    </reaction>
</comment>
<dbReference type="PANTHER" id="PTHR43201:SF5">
    <property type="entry name" value="MEDIUM-CHAIN ACYL-COA LIGASE ACSF2, MITOCHONDRIAL"/>
    <property type="match status" value="1"/>
</dbReference>
<sequence>MHYLFTSGSTGKPKCIAHTHYGLANELLQLKENNLGAFLTLNPNMDEMVSYSCISWLLAGKIKKVVFTPEKVAIIGGEDFGQRCADSLIPENIEYMTLLPVQAYDIVTTLKKLKIQSPPMKLFHVGAQIISRQCKEDYKEIFQGKPFTTYGMTETFLIARTNLGDKASDLELMLDARLYPKLNIELRLVDENNEVVDIGKDGEVQIKSYCIFKHYKGEQEKTRAAFTADGFFRTGDIATMYPDGTFIIKGRTADAIRFKVLGDVLYPGPIEQVVSKYPGVQDVSVVGGRQSDAIGDELTYCISLHEGVSQPSEEDILTYCAENGLDETQRAARIIYFERLPTTANSRKVSKPILRQKVNEMIAKDPRVGMTQWLQKI</sequence>
<name>A0A7J7J7Y6_BUGNE</name>
<dbReference type="Gene3D" id="3.40.50.12780">
    <property type="entry name" value="N-terminal domain of ligase-like"/>
    <property type="match status" value="1"/>
</dbReference>
<comment type="function">
    <text evidence="3">Acyl-CoA synthases catalyze the initial reaction in fatty acid metabolism, by forming a thioester with CoA. Has some preference toward medium-chain substrates. Plays a role in adipocyte differentiation.</text>
</comment>
<dbReference type="InterPro" id="IPR045851">
    <property type="entry name" value="AMP-bd_C_sf"/>
</dbReference>
<evidence type="ECO:0000256" key="2">
    <source>
        <dbReference type="ARBA" id="ARBA00022598"/>
    </source>
</evidence>
<organism evidence="9 10">
    <name type="scientific">Bugula neritina</name>
    <name type="common">Brown bryozoan</name>
    <name type="synonym">Sertularia neritina</name>
    <dbReference type="NCBI Taxonomy" id="10212"/>
    <lineage>
        <taxon>Eukaryota</taxon>
        <taxon>Metazoa</taxon>
        <taxon>Spiralia</taxon>
        <taxon>Lophotrochozoa</taxon>
        <taxon>Bryozoa</taxon>
        <taxon>Gymnolaemata</taxon>
        <taxon>Cheilostomatida</taxon>
        <taxon>Flustrina</taxon>
        <taxon>Buguloidea</taxon>
        <taxon>Bugulidae</taxon>
        <taxon>Bugula</taxon>
    </lineage>
</organism>
<dbReference type="GO" id="GO:0006631">
    <property type="term" value="P:fatty acid metabolic process"/>
    <property type="evidence" value="ECO:0007669"/>
    <property type="project" value="TreeGrafter"/>
</dbReference>
<keyword evidence="2" id="KW-0436">Ligase</keyword>
<dbReference type="SUPFAM" id="SSF56801">
    <property type="entry name" value="Acetyl-CoA synthetase-like"/>
    <property type="match status" value="1"/>
</dbReference>
<dbReference type="EC" id="6.2.1.2" evidence="4"/>
<dbReference type="Pfam" id="PF00501">
    <property type="entry name" value="AMP-binding"/>
    <property type="match status" value="1"/>
</dbReference>
<dbReference type="Proteomes" id="UP000593567">
    <property type="component" value="Unassembled WGS sequence"/>
</dbReference>
<feature type="domain" description="AMP-dependent synthetase/ligase" evidence="8">
    <location>
        <begin position="4"/>
        <end position="215"/>
    </location>
</feature>
<keyword evidence="10" id="KW-1185">Reference proteome</keyword>
<protein>
    <recommendedName>
        <fullName evidence="5">Medium-chain acyl-CoA ligase ACSF2, mitochondrial</fullName>
        <ecNumber evidence="4">6.2.1.2</ecNumber>
    </recommendedName>
</protein>
<evidence type="ECO:0000256" key="1">
    <source>
        <dbReference type="ARBA" id="ARBA00006432"/>
    </source>
</evidence>
<evidence type="ECO:0000313" key="10">
    <source>
        <dbReference type="Proteomes" id="UP000593567"/>
    </source>
</evidence>
<dbReference type="GO" id="GO:0031956">
    <property type="term" value="F:medium-chain fatty acid-CoA ligase activity"/>
    <property type="evidence" value="ECO:0007669"/>
    <property type="project" value="UniProtKB-EC"/>
</dbReference>
<dbReference type="EMBL" id="VXIV02002865">
    <property type="protein sequence ID" value="KAF6022330.1"/>
    <property type="molecule type" value="Genomic_DNA"/>
</dbReference>
<evidence type="ECO:0000256" key="5">
    <source>
        <dbReference type="ARBA" id="ARBA00039638"/>
    </source>
</evidence>
<evidence type="ECO:0000313" key="9">
    <source>
        <dbReference type="EMBL" id="KAF6022330.1"/>
    </source>
</evidence>
<evidence type="ECO:0000256" key="6">
    <source>
        <dbReference type="ARBA" id="ARBA00047319"/>
    </source>
</evidence>
<dbReference type="AlphaFoldDB" id="A0A7J7J7Y6"/>
<accession>A0A7J7J7Y6</accession>
<dbReference type="Gene3D" id="3.30.300.30">
    <property type="match status" value="1"/>
</dbReference>
<comment type="similarity">
    <text evidence="1">Belongs to the ATP-dependent AMP-binding enzyme family.</text>
</comment>
<comment type="catalytic activity">
    <reaction evidence="6">
        <text>octanoate + ATP + CoA = octanoyl-CoA + AMP + diphosphate</text>
        <dbReference type="Rhea" id="RHEA:33631"/>
        <dbReference type="ChEBI" id="CHEBI:25646"/>
        <dbReference type="ChEBI" id="CHEBI:30616"/>
        <dbReference type="ChEBI" id="CHEBI:33019"/>
        <dbReference type="ChEBI" id="CHEBI:57287"/>
        <dbReference type="ChEBI" id="CHEBI:57386"/>
        <dbReference type="ChEBI" id="CHEBI:456215"/>
    </reaction>
</comment>